<feature type="transmembrane region" description="Helical" evidence="8">
    <location>
        <begin position="7"/>
        <end position="27"/>
    </location>
</feature>
<evidence type="ECO:0000256" key="7">
    <source>
        <dbReference type="ARBA" id="ARBA00023136"/>
    </source>
</evidence>
<feature type="transmembrane region" description="Helical" evidence="8">
    <location>
        <begin position="276"/>
        <end position="294"/>
    </location>
</feature>
<evidence type="ECO:0000256" key="4">
    <source>
        <dbReference type="ARBA" id="ARBA00022679"/>
    </source>
</evidence>
<feature type="transmembrane region" description="Helical" evidence="8">
    <location>
        <begin position="79"/>
        <end position="102"/>
    </location>
</feature>
<feature type="transmembrane region" description="Helical" evidence="8">
    <location>
        <begin position="122"/>
        <end position="144"/>
    </location>
</feature>
<evidence type="ECO:0000256" key="6">
    <source>
        <dbReference type="ARBA" id="ARBA00022989"/>
    </source>
</evidence>
<dbReference type="GO" id="GO:0005886">
    <property type="term" value="C:plasma membrane"/>
    <property type="evidence" value="ECO:0007669"/>
    <property type="project" value="UniProtKB-SubCell"/>
</dbReference>
<feature type="transmembrane region" description="Helical" evidence="8">
    <location>
        <begin position="434"/>
        <end position="454"/>
    </location>
</feature>
<keyword evidence="11" id="KW-1185">Reference proteome</keyword>
<feature type="transmembrane region" description="Helical" evidence="8">
    <location>
        <begin position="249"/>
        <end position="269"/>
    </location>
</feature>
<keyword evidence="7 8" id="KW-0472">Membrane</keyword>
<keyword evidence="6 8" id="KW-1133">Transmembrane helix</keyword>
<name>A0A949TFZ8_9CLOT</name>
<keyword evidence="2" id="KW-1003">Cell membrane</keyword>
<feature type="transmembrane region" description="Helical" evidence="8">
    <location>
        <begin position="466"/>
        <end position="482"/>
    </location>
</feature>
<dbReference type="GO" id="GO:0016763">
    <property type="term" value="F:pentosyltransferase activity"/>
    <property type="evidence" value="ECO:0007669"/>
    <property type="project" value="TreeGrafter"/>
</dbReference>
<feature type="transmembrane region" description="Helical" evidence="8">
    <location>
        <begin position="156"/>
        <end position="177"/>
    </location>
</feature>
<feature type="transmembrane region" description="Helical" evidence="8">
    <location>
        <begin position="47"/>
        <end position="67"/>
    </location>
</feature>
<evidence type="ECO:0000256" key="1">
    <source>
        <dbReference type="ARBA" id="ARBA00004651"/>
    </source>
</evidence>
<feature type="transmembrane region" description="Helical" evidence="8">
    <location>
        <begin position="212"/>
        <end position="229"/>
    </location>
</feature>
<proteinExistence type="predicted"/>
<sequence>MLGLVKKIIYLIFTFFIGLFIASSFFIRAKYNYFVYGDIPVLEKQKLGIFIFLIVALGLFSIALYKLCLKLNKYSKKVVIPVTLLFSFVIQIVIIFLFTRLPTDDSQTVLSLALNMLYNKDYSSFQTGGYLYMFPFNFSIVLYLKTLLAVFPDNYLVIKIFNILFSLVITLMIYLIYKEINYKSEENDYGVLVFAATYIPSLFMCNFIYNDIIATAFFTTAIYFAIKFVKEKSIKYIIGASVSLAIGNYFRSVGVIVLIASVIYILLSIKKIGAKKVITSLCILAVLFNVPGWAQNAVLKGTNIVTESVNKNSAPIYMWLNMGISKDKFGFWDDMQSYNIYQRQGNYNKEKSTELFKEEIKNKLSNMTFSDIAKMYYKKITWTWTEGTYQVERYGIGVQSSFNRGQGRGMVMGGYSYTTFATDLFKGNSQYRSGLLWILYVMNFLMYCFIFVRLISGIKAKRFDEVFLILVILGFIGFYILWEIKSRYIYPVYPLLIILSYMGFKDVYDFILKKYFSQSNTTQKEVIEYAKNDI</sequence>
<protein>
    <submittedName>
        <fullName evidence="10">Glycosyltransferase family 39 protein</fullName>
    </submittedName>
</protein>
<dbReference type="InterPro" id="IPR038731">
    <property type="entry name" value="RgtA/B/C-like"/>
</dbReference>
<keyword evidence="4" id="KW-0808">Transferase</keyword>
<dbReference type="PANTHER" id="PTHR33908">
    <property type="entry name" value="MANNOSYLTRANSFERASE YKCB-RELATED"/>
    <property type="match status" value="1"/>
</dbReference>
<keyword evidence="3" id="KW-0328">Glycosyltransferase</keyword>
<dbReference type="GO" id="GO:0009103">
    <property type="term" value="P:lipopolysaccharide biosynthetic process"/>
    <property type="evidence" value="ECO:0007669"/>
    <property type="project" value="UniProtKB-ARBA"/>
</dbReference>
<gene>
    <name evidence="10" type="ORF">I6U48_01020</name>
</gene>
<organism evidence="10 11">
    <name type="scientific">Clostridium thailandense</name>
    <dbReference type="NCBI Taxonomy" id="2794346"/>
    <lineage>
        <taxon>Bacteria</taxon>
        <taxon>Bacillati</taxon>
        <taxon>Bacillota</taxon>
        <taxon>Clostridia</taxon>
        <taxon>Eubacteriales</taxon>
        <taxon>Clostridiaceae</taxon>
        <taxon>Clostridium</taxon>
    </lineage>
</organism>
<evidence type="ECO:0000256" key="5">
    <source>
        <dbReference type="ARBA" id="ARBA00022692"/>
    </source>
</evidence>
<reference evidence="10" key="1">
    <citation type="submission" date="2020-12" db="EMBL/GenBank/DDBJ databases">
        <title>Clostridium thailandense sp. nov., a novel acetogenic bacterium isolated from peat land soil in Thailand.</title>
        <authorList>
            <person name="Chaikitkaew S."/>
            <person name="Birkeland N.K."/>
        </authorList>
    </citation>
    <scope>NUCLEOTIDE SEQUENCE</scope>
    <source>
        <strain evidence="10">PL3</strain>
    </source>
</reference>
<evidence type="ECO:0000259" key="9">
    <source>
        <dbReference type="Pfam" id="PF13231"/>
    </source>
</evidence>
<dbReference type="Pfam" id="PF13231">
    <property type="entry name" value="PMT_2"/>
    <property type="match status" value="1"/>
</dbReference>
<dbReference type="AlphaFoldDB" id="A0A949TFZ8"/>
<evidence type="ECO:0000256" key="3">
    <source>
        <dbReference type="ARBA" id="ARBA00022676"/>
    </source>
</evidence>
<feature type="transmembrane region" description="Helical" evidence="8">
    <location>
        <begin position="488"/>
        <end position="504"/>
    </location>
</feature>
<evidence type="ECO:0000313" key="11">
    <source>
        <dbReference type="Proteomes" id="UP000694308"/>
    </source>
</evidence>
<dbReference type="EMBL" id="JAEEGC010000005">
    <property type="protein sequence ID" value="MBV7271500.1"/>
    <property type="molecule type" value="Genomic_DNA"/>
</dbReference>
<comment type="caution">
    <text evidence="10">The sequence shown here is derived from an EMBL/GenBank/DDBJ whole genome shotgun (WGS) entry which is preliminary data.</text>
</comment>
<dbReference type="InterPro" id="IPR050297">
    <property type="entry name" value="LipidA_mod_glycosyltrf_83"/>
</dbReference>
<keyword evidence="5 8" id="KW-0812">Transmembrane</keyword>
<dbReference type="PANTHER" id="PTHR33908:SF11">
    <property type="entry name" value="MEMBRANE PROTEIN"/>
    <property type="match status" value="1"/>
</dbReference>
<dbReference type="Proteomes" id="UP000694308">
    <property type="component" value="Unassembled WGS sequence"/>
</dbReference>
<dbReference type="RefSeq" id="WP_218318538.1">
    <property type="nucleotide sequence ID" value="NZ_JAEEGC010000005.1"/>
</dbReference>
<comment type="subcellular location">
    <subcellularLocation>
        <location evidence="1">Cell membrane</location>
        <topology evidence="1">Multi-pass membrane protein</topology>
    </subcellularLocation>
</comment>
<evidence type="ECO:0000256" key="8">
    <source>
        <dbReference type="SAM" id="Phobius"/>
    </source>
</evidence>
<evidence type="ECO:0000313" key="10">
    <source>
        <dbReference type="EMBL" id="MBV7271500.1"/>
    </source>
</evidence>
<feature type="domain" description="Glycosyltransferase RgtA/B/C/D-like" evidence="9">
    <location>
        <begin position="144"/>
        <end position="288"/>
    </location>
</feature>
<evidence type="ECO:0000256" key="2">
    <source>
        <dbReference type="ARBA" id="ARBA00022475"/>
    </source>
</evidence>
<accession>A0A949TFZ8</accession>